<keyword evidence="3 12" id="KW-0813">Transport</keyword>
<keyword evidence="11 12" id="KW-0407">Ion channel</keyword>
<dbReference type="EMBL" id="AZBU02000002">
    <property type="protein sequence ID" value="TKR92328.1"/>
    <property type="molecule type" value="Genomic_DNA"/>
</dbReference>
<dbReference type="OrthoDB" id="5867527at2759"/>
<keyword evidence="10 12" id="KW-0472">Membrane</keyword>
<accession>A0A4U5P7X1</accession>
<evidence type="ECO:0000256" key="8">
    <source>
        <dbReference type="ARBA" id="ARBA00022989"/>
    </source>
</evidence>
<dbReference type="GO" id="GO:0005921">
    <property type="term" value="C:gap junction"/>
    <property type="evidence" value="ECO:0007669"/>
    <property type="project" value="UniProtKB-SubCell"/>
</dbReference>
<reference evidence="13" key="1">
    <citation type="submission" date="2013-11" db="EMBL/GenBank/DDBJ databases">
        <authorList>
            <person name="Sternberg P."/>
            <person name="Dillman A."/>
            <person name="Macchietto M."/>
        </authorList>
    </citation>
    <scope>NUCLEOTIDE SEQUENCE</scope>
    <source>
        <strain evidence="13">ALL</strain>
    </source>
</reference>
<dbReference type="GO" id="GO:0034220">
    <property type="term" value="P:monoatomic ion transmembrane transport"/>
    <property type="evidence" value="ECO:0007669"/>
    <property type="project" value="UniProtKB-KW"/>
</dbReference>
<dbReference type="PANTHER" id="PTHR11893">
    <property type="entry name" value="INNEXIN"/>
    <property type="match status" value="1"/>
</dbReference>
<evidence type="ECO:0000256" key="4">
    <source>
        <dbReference type="ARBA" id="ARBA00022475"/>
    </source>
</evidence>
<comment type="subcellular location">
    <subcellularLocation>
        <location evidence="1">Cell junction</location>
        <location evidence="1">Gap junction</location>
    </subcellularLocation>
    <subcellularLocation>
        <location evidence="2 12">Cell membrane</location>
        <topology evidence="2 12">Multi-pass membrane protein</topology>
    </subcellularLocation>
</comment>
<keyword evidence="6" id="KW-0303">Gap junction</keyword>
<sequence length="229" mass="27051">MYLMNRFLQTDKYSFYGIGVLKDLLWGRPWSESGNFPRVTYCDLDIRQLGQPQRHTVQCVLVINIFTEKVFILLWLWYSLLAVISFTSFFSWVFSSLPFDQRKRFIARRLELADVEFKRKNFQKELEEFVRDYVKMDGVFVLKMLTIHSGILICTEIVDSMWDQFLRNKGKVDQKPITERTASYPGHPFEFPNHRRKTSVLIPLLSVDEHDPKPPHSADVLLRPLSGIR</sequence>
<dbReference type="Pfam" id="PF00876">
    <property type="entry name" value="Innexin"/>
    <property type="match status" value="1"/>
</dbReference>
<reference evidence="13" key="2">
    <citation type="journal article" date="2015" name="Genome Biol.">
        <title>Comparative genomics of Steinernema reveals deeply conserved gene regulatory networks.</title>
        <authorList>
            <person name="Dillman A.R."/>
            <person name="Macchietto M."/>
            <person name="Porter C.F."/>
            <person name="Rogers A."/>
            <person name="Williams B."/>
            <person name="Antoshechkin I."/>
            <person name="Lee M.M."/>
            <person name="Goodwin Z."/>
            <person name="Lu X."/>
            <person name="Lewis E.E."/>
            <person name="Goodrich-Blair H."/>
            <person name="Stock S.P."/>
            <person name="Adams B.J."/>
            <person name="Sternberg P.W."/>
            <person name="Mortazavi A."/>
        </authorList>
    </citation>
    <scope>NUCLEOTIDE SEQUENCE [LARGE SCALE GENOMIC DNA]</scope>
    <source>
        <strain evidence="13">ALL</strain>
    </source>
</reference>
<comment type="caution">
    <text evidence="12">Lacks conserved residue(s) required for the propagation of feature annotation.</text>
</comment>
<comment type="similarity">
    <text evidence="12">Belongs to the pannexin family.</text>
</comment>
<gene>
    <name evidence="12" type="primary">inx</name>
    <name evidence="13" type="ORF">L596_007004</name>
</gene>
<keyword evidence="5 12" id="KW-0812">Transmembrane</keyword>
<dbReference type="InterPro" id="IPR000990">
    <property type="entry name" value="Innexin"/>
</dbReference>
<comment type="caution">
    <text evidence="13">The sequence shown here is derived from an EMBL/GenBank/DDBJ whole genome shotgun (WGS) entry which is preliminary data.</text>
</comment>
<evidence type="ECO:0000313" key="13">
    <source>
        <dbReference type="EMBL" id="TKR92328.1"/>
    </source>
</evidence>
<evidence type="ECO:0000256" key="5">
    <source>
        <dbReference type="ARBA" id="ARBA00022692"/>
    </source>
</evidence>
<dbReference type="PANTHER" id="PTHR11893:SF44">
    <property type="entry name" value="INNEXIN"/>
    <property type="match status" value="1"/>
</dbReference>
<dbReference type="PRINTS" id="PR01262">
    <property type="entry name" value="INNEXIN"/>
</dbReference>
<keyword evidence="9 12" id="KW-0406">Ion transport</keyword>
<evidence type="ECO:0000256" key="9">
    <source>
        <dbReference type="ARBA" id="ARBA00023065"/>
    </source>
</evidence>
<proteinExistence type="inferred from homology"/>
<dbReference type="GO" id="GO:0005886">
    <property type="term" value="C:plasma membrane"/>
    <property type="evidence" value="ECO:0007669"/>
    <property type="project" value="UniProtKB-SubCell"/>
</dbReference>
<evidence type="ECO:0000256" key="7">
    <source>
        <dbReference type="ARBA" id="ARBA00022949"/>
    </source>
</evidence>
<evidence type="ECO:0000256" key="2">
    <source>
        <dbReference type="ARBA" id="ARBA00004651"/>
    </source>
</evidence>
<keyword evidence="8 12" id="KW-1133">Transmembrane helix</keyword>
<dbReference type="AlphaFoldDB" id="A0A4U5P7X1"/>
<keyword evidence="4" id="KW-1003">Cell membrane</keyword>
<feature type="transmembrane region" description="Helical" evidence="12">
    <location>
        <begin position="75"/>
        <end position="99"/>
    </location>
</feature>
<evidence type="ECO:0000256" key="10">
    <source>
        <dbReference type="ARBA" id="ARBA00023136"/>
    </source>
</evidence>
<keyword evidence="7" id="KW-0965">Cell junction</keyword>
<evidence type="ECO:0000256" key="3">
    <source>
        <dbReference type="ARBA" id="ARBA00022448"/>
    </source>
</evidence>
<evidence type="ECO:0000256" key="1">
    <source>
        <dbReference type="ARBA" id="ARBA00004610"/>
    </source>
</evidence>
<reference evidence="13" key="3">
    <citation type="journal article" date="2019" name="G3 (Bethesda)">
        <title>Hybrid Assembly of the Genome of the Entomopathogenic Nematode Steinernema carpocapsae Identifies the X-Chromosome.</title>
        <authorList>
            <person name="Serra L."/>
            <person name="Macchietto M."/>
            <person name="Macias-Munoz A."/>
            <person name="McGill C.J."/>
            <person name="Rodriguez I.M."/>
            <person name="Rodriguez B."/>
            <person name="Murad R."/>
            <person name="Mortazavi A."/>
        </authorList>
    </citation>
    <scope>NUCLEOTIDE SEQUENCE</scope>
    <source>
        <strain evidence="13">ALL</strain>
    </source>
</reference>
<protein>
    <recommendedName>
        <fullName evidence="12">Innexin</fullName>
    </recommendedName>
</protein>
<evidence type="ECO:0000256" key="12">
    <source>
        <dbReference type="RuleBase" id="RU010713"/>
    </source>
</evidence>
<dbReference type="PROSITE" id="PS51013">
    <property type="entry name" value="PANNEXIN"/>
    <property type="match status" value="1"/>
</dbReference>
<comment type="function">
    <text evidence="12">Structural component of the gap junctions.</text>
</comment>
<dbReference type="GO" id="GO:0005243">
    <property type="term" value="F:gap junction channel activity"/>
    <property type="evidence" value="ECO:0007669"/>
    <property type="project" value="TreeGrafter"/>
</dbReference>
<evidence type="ECO:0000256" key="6">
    <source>
        <dbReference type="ARBA" id="ARBA00022868"/>
    </source>
</evidence>
<organism evidence="13">
    <name type="scientific">Steinernema carpocapsae</name>
    <name type="common">Entomopathogenic nematode</name>
    <dbReference type="NCBI Taxonomy" id="34508"/>
    <lineage>
        <taxon>Eukaryota</taxon>
        <taxon>Metazoa</taxon>
        <taxon>Ecdysozoa</taxon>
        <taxon>Nematoda</taxon>
        <taxon>Chromadorea</taxon>
        <taxon>Rhabditida</taxon>
        <taxon>Tylenchina</taxon>
        <taxon>Panagrolaimomorpha</taxon>
        <taxon>Strongyloidoidea</taxon>
        <taxon>Steinernematidae</taxon>
        <taxon>Steinernema</taxon>
    </lineage>
</organism>
<evidence type="ECO:0000256" key="11">
    <source>
        <dbReference type="ARBA" id="ARBA00023303"/>
    </source>
</evidence>
<name>A0A4U5P7X1_STECR</name>